<proteinExistence type="predicted"/>
<feature type="transmembrane region" description="Helical" evidence="2">
    <location>
        <begin position="534"/>
        <end position="555"/>
    </location>
</feature>
<feature type="transmembrane region" description="Helical" evidence="2">
    <location>
        <begin position="269"/>
        <end position="286"/>
    </location>
</feature>
<gene>
    <name evidence="3" type="ORF">HKN21_10045</name>
</gene>
<reference evidence="3 4" key="1">
    <citation type="submission" date="2020-03" db="EMBL/GenBank/DDBJ databases">
        <title>Metabolic flexibility allows generalist bacteria to become dominant in a frequently disturbed ecosystem.</title>
        <authorList>
            <person name="Chen Y.-J."/>
            <person name="Leung P.M."/>
            <person name="Bay S.K."/>
            <person name="Hugenholtz P."/>
            <person name="Kessler A.J."/>
            <person name="Shelley G."/>
            <person name="Waite D.W."/>
            <person name="Cook P.L."/>
            <person name="Greening C."/>
        </authorList>
    </citation>
    <scope>NUCLEOTIDE SEQUENCE [LARGE SCALE GENOMIC DNA]</scope>
    <source>
        <strain evidence="3">SS_bin_28</strain>
    </source>
</reference>
<feature type="transmembrane region" description="Helical" evidence="2">
    <location>
        <begin position="363"/>
        <end position="383"/>
    </location>
</feature>
<evidence type="ECO:0000256" key="2">
    <source>
        <dbReference type="SAM" id="Phobius"/>
    </source>
</evidence>
<feature type="transmembrane region" description="Helical" evidence="2">
    <location>
        <begin position="330"/>
        <end position="351"/>
    </location>
</feature>
<feature type="transmembrane region" description="Helical" evidence="2">
    <location>
        <begin position="720"/>
        <end position="738"/>
    </location>
</feature>
<dbReference type="InterPro" id="IPR019286">
    <property type="entry name" value="DUF2339_TM"/>
</dbReference>
<feature type="transmembrane region" description="Helical" evidence="2">
    <location>
        <begin position="389"/>
        <end position="408"/>
    </location>
</feature>
<dbReference type="PANTHER" id="PTHR38434:SF1">
    <property type="entry name" value="BLL2549 PROTEIN"/>
    <property type="match status" value="1"/>
</dbReference>
<keyword evidence="2" id="KW-0812">Transmembrane</keyword>
<dbReference type="Pfam" id="PF10101">
    <property type="entry name" value="DUF2339"/>
    <property type="match status" value="1"/>
</dbReference>
<feature type="transmembrane region" description="Helical" evidence="2">
    <location>
        <begin position="593"/>
        <end position="613"/>
    </location>
</feature>
<keyword evidence="2" id="KW-0472">Membrane</keyword>
<feature type="transmembrane region" description="Helical" evidence="2">
    <location>
        <begin position="744"/>
        <end position="764"/>
    </location>
</feature>
<feature type="transmembrane region" description="Helical" evidence="2">
    <location>
        <begin position="666"/>
        <end position="683"/>
    </location>
</feature>
<feature type="region of interest" description="Disordered" evidence="1">
    <location>
        <begin position="45"/>
        <end position="119"/>
    </location>
</feature>
<feature type="transmembrane region" description="Helical" evidence="2">
    <location>
        <begin position="625"/>
        <end position="645"/>
    </location>
</feature>
<feature type="transmembrane region" description="Helical" evidence="2">
    <location>
        <begin position="420"/>
        <end position="437"/>
    </location>
</feature>
<feature type="transmembrane region" description="Helical" evidence="2">
    <location>
        <begin position="6"/>
        <end position="27"/>
    </location>
</feature>
<comment type="caution">
    <text evidence="3">The sequence shown here is derived from an EMBL/GenBank/DDBJ whole genome shotgun (WGS) entry which is preliminary data.</text>
</comment>
<accession>A0A7Y2E9J6</accession>
<evidence type="ECO:0000313" key="3">
    <source>
        <dbReference type="EMBL" id="NNF07090.1"/>
    </source>
</evidence>
<evidence type="ECO:0000256" key="1">
    <source>
        <dbReference type="SAM" id="MobiDB-lite"/>
    </source>
</evidence>
<sequence>MEILFALVVIGFIGLGSVLSIVTFFMMQGSRREIRELKEKIQSLELGAPAKPTATVSPAPAPQQEPTPEFQTPGSPAVPADTDEPLVSIDAEPSPEATLPEPSPEKAGPVPVAPAKPKSAEDRNLEVTLGGKVASFVGIAALVLGVVFFVGVAIQRGWIGPAMRIVLGLVSGGALIGLGHLAEVRGKRLTLLARVLTGGGAALFFFSVFAAYGIYQLIGATMAMGGLTLTVLAVLGLSVVYRSQTVAILGVLGAYFTPLVIGGEMTEGLFPLIYIAAVNVVVLFLGVRRNWQALYNIGFVLTAIFFLYWLERQFTLHAINLQTPSGLRDYLAPGLGFAFIFFAQFVVLGLVKLKNDRNFVDSALDMGRLLASSLVLMYALHGILNQLGYAAWVGAAFLAVAVLHLVFVKVAWKWLPHIKNDVLVLIAGAVSFATLALPVQLDGIWVSLGWALEGLVLAWFAHRFGVRAFMLGGIGLGFLGLGKAIFADMASAVHDERALFLNANFVVAMLSSLALGVQAWLWSRFPAKQPLTRWVWFENAMIVSAGLGFIVAVSGESLQVLGQDSSWAWLFSTVSLALVGLFLLIFAHRSHRWGLWMMGWLLLLLVPVKILWLDMGPSWSHYEGFPQFFNAIFVSSLVLIGLGAFMAHRFQEPRTIDTKRASIAPIMNIVSILAVIAVTTIEIDRAQTPWKNTAITLWLASSGLLLVFLGLRFQVRYLRITAFVVLAVTIIKVFAIDLSAMSGLIRVAALMGVGVILLVLSFVYQRIAARLGGEGTASEEGSHETTS</sequence>
<feature type="transmembrane region" description="Helical" evidence="2">
    <location>
        <begin position="293"/>
        <end position="310"/>
    </location>
</feature>
<feature type="transmembrane region" description="Helical" evidence="2">
    <location>
        <begin position="499"/>
        <end position="522"/>
    </location>
</feature>
<feature type="transmembrane region" description="Helical" evidence="2">
    <location>
        <begin position="468"/>
        <end position="487"/>
    </location>
</feature>
<feature type="transmembrane region" description="Helical" evidence="2">
    <location>
        <begin position="133"/>
        <end position="155"/>
    </location>
</feature>
<protein>
    <submittedName>
        <fullName evidence="3">DUF2339 domain-containing protein</fullName>
    </submittedName>
</protein>
<feature type="transmembrane region" description="Helical" evidence="2">
    <location>
        <begin position="218"/>
        <end position="239"/>
    </location>
</feature>
<organism evidence="3 4">
    <name type="scientific">Eiseniibacteriota bacterium</name>
    <dbReference type="NCBI Taxonomy" id="2212470"/>
    <lineage>
        <taxon>Bacteria</taxon>
        <taxon>Candidatus Eiseniibacteriota</taxon>
    </lineage>
</organism>
<feature type="transmembrane region" description="Helical" evidence="2">
    <location>
        <begin position="695"/>
        <end position="713"/>
    </location>
</feature>
<feature type="transmembrane region" description="Helical" evidence="2">
    <location>
        <begin position="567"/>
        <end position="586"/>
    </location>
</feature>
<dbReference type="PANTHER" id="PTHR38434">
    <property type="entry name" value="BLL2549 PROTEIN"/>
    <property type="match status" value="1"/>
</dbReference>
<evidence type="ECO:0000313" key="4">
    <source>
        <dbReference type="Proteomes" id="UP000547674"/>
    </source>
</evidence>
<feature type="transmembrane region" description="Helical" evidence="2">
    <location>
        <begin position="191"/>
        <end position="212"/>
    </location>
</feature>
<dbReference type="EMBL" id="JABDJR010000401">
    <property type="protein sequence ID" value="NNF07090.1"/>
    <property type="molecule type" value="Genomic_DNA"/>
</dbReference>
<keyword evidence="2" id="KW-1133">Transmembrane helix</keyword>
<dbReference type="AlphaFoldDB" id="A0A7Y2E9J6"/>
<feature type="transmembrane region" description="Helical" evidence="2">
    <location>
        <begin position="443"/>
        <end position="461"/>
    </location>
</feature>
<dbReference type="Proteomes" id="UP000547674">
    <property type="component" value="Unassembled WGS sequence"/>
</dbReference>
<name>A0A7Y2E9J6_UNCEI</name>
<feature type="transmembrane region" description="Helical" evidence="2">
    <location>
        <begin position="161"/>
        <end position="179"/>
    </location>
</feature>
<feature type="compositionally biased region" description="Low complexity" evidence="1">
    <location>
        <begin position="105"/>
        <end position="117"/>
    </location>
</feature>
<feature type="transmembrane region" description="Helical" evidence="2">
    <location>
        <begin position="246"/>
        <end position="263"/>
    </location>
</feature>